<proteinExistence type="predicted"/>
<dbReference type="EMBL" id="PGFJ01000001">
    <property type="protein sequence ID" value="PJJ83899.1"/>
    <property type="molecule type" value="Genomic_DNA"/>
</dbReference>
<dbReference type="OrthoDB" id="9782196at2"/>
<accession>A0A2H9VSX5</accession>
<dbReference type="InterPro" id="IPR009056">
    <property type="entry name" value="Cyt_c-like_dom"/>
</dbReference>
<name>A0A2H9VSX5_9SPHI</name>
<keyword evidence="6" id="KW-0732">Signal</keyword>
<keyword evidence="9" id="KW-1185">Reference proteome</keyword>
<dbReference type="CDD" id="cd08168">
    <property type="entry name" value="Cytochrom_C3"/>
    <property type="match status" value="1"/>
</dbReference>
<dbReference type="Proteomes" id="UP000242687">
    <property type="component" value="Unassembled WGS sequence"/>
</dbReference>
<comment type="caution">
    <text evidence="8">The sequence shown here is derived from an EMBL/GenBank/DDBJ whole genome shotgun (WGS) entry which is preliminary data.</text>
</comment>
<dbReference type="PANTHER" id="PTHR39425:SF1">
    <property type="entry name" value="CYTOCHROME C7-LIKE DOMAIN-CONTAINING PROTEIN"/>
    <property type="match status" value="1"/>
</dbReference>
<protein>
    <submittedName>
        <fullName evidence="8">Cytochrome c551/c552</fullName>
    </submittedName>
</protein>
<keyword evidence="3 4" id="KW-0408">Iron</keyword>
<dbReference type="InterPro" id="IPR036909">
    <property type="entry name" value="Cyt_c-like_dom_sf"/>
</dbReference>
<dbReference type="RefSeq" id="WP_100340128.1">
    <property type="nucleotide sequence ID" value="NZ_PGFJ01000001.1"/>
</dbReference>
<keyword evidence="5" id="KW-0472">Membrane</keyword>
<dbReference type="GO" id="GO:0020037">
    <property type="term" value="F:heme binding"/>
    <property type="evidence" value="ECO:0007669"/>
    <property type="project" value="InterPro"/>
</dbReference>
<dbReference type="SUPFAM" id="SSF46626">
    <property type="entry name" value="Cytochrome c"/>
    <property type="match status" value="1"/>
</dbReference>
<evidence type="ECO:0000256" key="6">
    <source>
        <dbReference type="SAM" id="SignalP"/>
    </source>
</evidence>
<dbReference type="Gene3D" id="1.10.760.10">
    <property type="entry name" value="Cytochrome c-like domain"/>
    <property type="match status" value="1"/>
</dbReference>
<evidence type="ECO:0000256" key="5">
    <source>
        <dbReference type="SAM" id="Phobius"/>
    </source>
</evidence>
<feature type="domain" description="Cytochrome c" evidence="7">
    <location>
        <begin position="32"/>
        <end position="126"/>
    </location>
</feature>
<dbReference type="GO" id="GO:0046872">
    <property type="term" value="F:metal ion binding"/>
    <property type="evidence" value="ECO:0007669"/>
    <property type="project" value="UniProtKB-KW"/>
</dbReference>
<evidence type="ECO:0000313" key="8">
    <source>
        <dbReference type="EMBL" id="PJJ83899.1"/>
    </source>
</evidence>
<gene>
    <name evidence="8" type="ORF">CLV57_0894</name>
</gene>
<dbReference type="PANTHER" id="PTHR39425">
    <property type="entry name" value="LIPOPROTEIN CYTOCHROME C"/>
    <property type="match status" value="1"/>
</dbReference>
<keyword evidence="5" id="KW-0812">Transmembrane</keyword>
<keyword evidence="2 4" id="KW-0479">Metal-binding</keyword>
<dbReference type="GO" id="GO:0009055">
    <property type="term" value="F:electron transfer activity"/>
    <property type="evidence" value="ECO:0007669"/>
    <property type="project" value="InterPro"/>
</dbReference>
<dbReference type="SUPFAM" id="SSF48695">
    <property type="entry name" value="Multiheme cytochromes"/>
    <property type="match status" value="1"/>
</dbReference>
<evidence type="ECO:0000256" key="1">
    <source>
        <dbReference type="ARBA" id="ARBA00022617"/>
    </source>
</evidence>
<evidence type="ECO:0000256" key="2">
    <source>
        <dbReference type="ARBA" id="ARBA00022723"/>
    </source>
</evidence>
<dbReference type="PROSITE" id="PS51007">
    <property type="entry name" value="CYTC"/>
    <property type="match status" value="1"/>
</dbReference>
<dbReference type="Gene3D" id="3.90.10.10">
    <property type="entry name" value="Cytochrome C3"/>
    <property type="match status" value="2"/>
</dbReference>
<evidence type="ECO:0000256" key="3">
    <source>
        <dbReference type="ARBA" id="ARBA00023004"/>
    </source>
</evidence>
<dbReference type="Pfam" id="PF00034">
    <property type="entry name" value="Cytochrom_C"/>
    <property type="match status" value="1"/>
</dbReference>
<feature type="signal peptide" evidence="6">
    <location>
        <begin position="1"/>
        <end position="30"/>
    </location>
</feature>
<feature type="transmembrane region" description="Helical" evidence="5">
    <location>
        <begin position="212"/>
        <end position="229"/>
    </location>
</feature>
<keyword evidence="1 4" id="KW-0349">Heme</keyword>
<dbReference type="InterPro" id="IPR036280">
    <property type="entry name" value="Multihaem_cyt_sf"/>
</dbReference>
<dbReference type="AlphaFoldDB" id="A0A2H9VSX5"/>
<feature type="transmembrane region" description="Helical" evidence="5">
    <location>
        <begin position="150"/>
        <end position="173"/>
    </location>
</feature>
<sequence length="420" mass="46163">MRSISLIFKQFTKPVLLALCLAVLGFSAKAQGDPAKGEGLFKSNACSGCHALDKRMAGPALGPIMKEDTDDKWLTKWIQNNQALIAAKDPKALKIYNEFGQAGMPTFPGITDADAADIIAYVRDGYKKIEEEKAKTPVVAGAADKGPSDLVVYGLIGVIILAFIIILVLNRVIGTLENIVAKKGVVLEPELVEAEQVDRFAGLKKMAKNKKLVFFVLLCAVIGGSAWQWNILWNTDVHTGYQPVQPIKYSHELHAGIMKIECQYCHSGAFKSKNASIPSLNVCMNCHNAVKTESPEIQKIYAALGYDPETRSYDASKAHPIQWVRIHNLPDLAYFNHSQHTTVGGIKCQTCHGPIETMAEVKQYSPLTMKWCIQCHKRTEVNAKGSAYYDQVLAAHDEIKKGKKPTVAMMGGIECGKCHY</sequence>
<reference evidence="8 9" key="1">
    <citation type="submission" date="2017-11" db="EMBL/GenBank/DDBJ databases">
        <title>Genomic Encyclopedia of Archaeal and Bacterial Type Strains, Phase II (KMG-II): From Individual Species to Whole Genera.</title>
        <authorList>
            <person name="Goeker M."/>
        </authorList>
    </citation>
    <scope>NUCLEOTIDE SEQUENCE [LARGE SCALE GENOMIC DNA]</scope>
    <source>
        <strain evidence="8 9">DSM 28175</strain>
    </source>
</reference>
<evidence type="ECO:0000256" key="4">
    <source>
        <dbReference type="PROSITE-ProRule" id="PRU00433"/>
    </source>
</evidence>
<evidence type="ECO:0000313" key="9">
    <source>
        <dbReference type="Proteomes" id="UP000242687"/>
    </source>
</evidence>
<organism evidence="8 9">
    <name type="scientific">Mucilaginibacter auburnensis</name>
    <dbReference type="NCBI Taxonomy" id="1457233"/>
    <lineage>
        <taxon>Bacteria</taxon>
        <taxon>Pseudomonadati</taxon>
        <taxon>Bacteroidota</taxon>
        <taxon>Sphingobacteriia</taxon>
        <taxon>Sphingobacteriales</taxon>
        <taxon>Sphingobacteriaceae</taxon>
        <taxon>Mucilaginibacter</taxon>
    </lineage>
</organism>
<evidence type="ECO:0000259" key="7">
    <source>
        <dbReference type="PROSITE" id="PS51007"/>
    </source>
</evidence>
<feature type="chain" id="PRO_5014177584" evidence="6">
    <location>
        <begin position="31"/>
        <end position="420"/>
    </location>
</feature>
<keyword evidence="5" id="KW-1133">Transmembrane helix</keyword>